<dbReference type="EMBL" id="BGZK01001871">
    <property type="protein sequence ID" value="GBP87616.1"/>
    <property type="molecule type" value="Genomic_DNA"/>
</dbReference>
<name>A0A4C1ZGI0_EUMVA</name>
<protein>
    <submittedName>
        <fullName evidence="1">Uncharacterized protein</fullName>
    </submittedName>
</protein>
<evidence type="ECO:0000313" key="1">
    <source>
        <dbReference type="EMBL" id="GBP87616.1"/>
    </source>
</evidence>
<accession>A0A4C1ZGI0</accession>
<dbReference type="Proteomes" id="UP000299102">
    <property type="component" value="Unassembled WGS sequence"/>
</dbReference>
<comment type="caution">
    <text evidence="1">The sequence shown here is derived from an EMBL/GenBank/DDBJ whole genome shotgun (WGS) entry which is preliminary data.</text>
</comment>
<gene>
    <name evidence="1" type="ORF">EVAR_99591_1</name>
</gene>
<proteinExistence type="predicted"/>
<organism evidence="1 2">
    <name type="scientific">Eumeta variegata</name>
    <name type="common">Bagworm moth</name>
    <name type="synonym">Eumeta japonica</name>
    <dbReference type="NCBI Taxonomy" id="151549"/>
    <lineage>
        <taxon>Eukaryota</taxon>
        <taxon>Metazoa</taxon>
        <taxon>Ecdysozoa</taxon>
        <taxon>Arthropoda</taxon>
        <taxon>Hexapoda</taxon>
        <taxon>Insecta</taxon>
        <taxon>Pterygota</taxon>
        <taxon>Neoptera</taxon>
        <taxon>Endopterygota</taxon>
        <taxon>Lepidoptera</taxon>
        <taxon>Glossata</taxon>
        <taxon>Ditrysia</taxon>
        <taxon>Tineoidea</taxon>
        <taxon>Psychidae</taxon>
        <taxon>Oiketicinae</taxon>
        <taxon>Eumeta</taxon>
    </lineage>
</organism>
<evidence type="ECO:0000313" key="2">
    <source>
        <dbReference type="Proteomes" id="UP000299102"/>
    </source>
</evidence>
<keyword evidence="2" id="KW-1185">Reference proteome</keyword>
<reference evidence="1 2" key="1">
    <citation type="journal article" date="2019" name="Commun. Biol.">
        <title>The bagworm genome reveals a unique fibroin gene that provides high tensile strength.</title>
        <authorList>
            <person name="Kono N."/>
            <person name="Nakamura H."/>
            <person name="Ohtoshi R."/>
            <person name="Tomita M."/>
            <person name="Numata K."/>
            <person name="Arakawa K."/>
        </authorList>
    </citation>
    <scope>NUCLEOTIDE SEQUENCE [LARGE SCALE GENOMIC DNA]</scope>
</reference>
<sequence>MNSQLQEGQTLNKTKKHGRDREAYTQCYRRDDEEVMRRWNEEWVGAATPLTEPSAQFSFGRKHKVVMGLDYIRVPRRKVAVCPKAGCSYDIRKFSTDQSLFEVIDIEAVAQWLSVKVTEFNSDHEGYAGCNFSPRALRISQAAGYGRCYRKGKTQPVPARSRTRDHRFENGLRYRRATTVHGFVRFVSCPTCAYCFKASHADIKKKDLLMARLVADLASILDRSESNSHGELWLTSPHQASDLLS</sequence>
<dbReference type="AlphaFoldDB" id="A0A4C1ZGI0"/>